<evidence type="ECO:0000313" key="3">
    <source>
        <dbReference type="Proteomes" id="UP000292855"/>
    </source>
</evidence>
<dbReference type="Proteomes" id="UP000292855">
    <property type="component" value="Unassembled WGS sequence"/>
</dbReference>
<dbReference type="Gene3D" id="1.10.10.10">
    <property type="entry name" value="Winged helix-like DNA-binding domain superfamily/Winged helix DNA-binding domain"/>
    <property type="match status" value="1"/>
</dbReference>
<comment type="caution">
    <text evidence="2">The sequence shown here is derived from an EMBL/GenBank/DDBJ whole genome shotgun (WGS) entry which is preliminary data.</text>
</comment>
<organism evidence="2 3">
    <name type="scientific">Sphingobacterium corticibacterium</name>
    <dbReference type="NCBI Taxonomy" id="2484746"/>
    <lineage>
        <taxon>Bacteria</taxon>
        <taxon>Pseudomonadati</taxon>
        <taxon>Bacteroidota</taxon>
        <taxon>Sphingobacteriia</taxon>
        <taxon>Sphingobacteriales</taxon>
        <taxon>Sphingobacteriaceae</taxon>
        <taxon>Sphingobacterium</taxon>
    </lineage>
</organism>
<keyword evidence="3" id="KW-1185">Reference proteome</keyword>
<dbReference type="SUPFAM" id="SSF46785">
    <property type="entry name" value="Winged helix' DNA-binding domain"/>
    <property type="match status" value="1"/>
</dbReference>
<sequence>MKSINEVFSPLKLEMTQSNAVLYKTALLKQEIIVFLIKHERATIAELAQATKTSIPKINETVTELIEDGLVLDYGKIVNGVGRKPNIYGLNPDCAYFVSVEANRHHMNIAIINFAEEITLIKKDIPFILENTPASFDTLCSLVEDFIQESGYERSKFAGLGLNLTGRINHDTGNSYSYFNFHGKPLSTVLAERFSISAYIENDTRAMAFGEYAKGIVKTEKNILFINLDEGIGMGIIINGVLYSGKSGYAGEFGHMPFLNNDLLCHCGKKGCLETEASGLALIQQMKTAISKGVSTLLTDTVPDLEQLKLQDIVTAALRDDMLSIDLISQAGGKIGKGIAILLNLFNPELVILGGKIARSGSLIMLPVLSAINKYSLSLVNTDTQFKTSQLDDTAGLLGTSLLIRNRLLGI</sequence>
<gene>
    <name evidence="2" type="ORF">EWE74_10970</name>
</gene>
<dbReference type="SUPFAM" id="SSF53067">
    <property type="entry name" value="Actin-like ATPase domain"/>
    <property type="match status" value="2"/>
</dbReference>
<dbReference type="Gene3D" id="3.30.420.40">
    <property type="match status" value="2"/>
</dbReference>
<dbReference type="EMBL" id="SGIT01000002">
    <property type="protein sequence ID" value="RZF59673.1"/>
    <property type="molecule type" value="Genomic_DNA"/>
</dbReference>
<dbReference type="RefSeq" id="WP_130141592.1">
    <property type="nucleotide sequence ID" value="NZ_SGIT01000002.1"/>
</dbReference>
<dbReference type="AlphaFoldDB" id="A0A4Q6XIW3"/>
<dbReference type="PANTHER" id="PTHR18964:SF149">
    <property type="entry name" value="BIFUNCTIONAL UDP-N-ACETYLGLUCOSAMINE 2-EPIMERASE_N-ACETYLMANNOSAMINE KINASE"/>
    <property type="match status" value="1"/>
</dbReference>
<dbReference type="InterPro" id="IPR043129">
    <property type="entry name" value="ATPase_NBD"/>
</dbReference>
<dbReference type="PROSITE" id="PS01125">
    <property type="entry name" value="ROK"/>
    <property type="match status" value="1"/>
</dbReference>
<dbReference type="OrthoDB" id="9810372at2"/>
<accession>A0A4Q6XIW3</accession>
<comment type="similarity">
    <text evidence="1">Belongs to the ROK (NagC/XylR) family.</text>
</comment>
<dbReference type="Pfam" id="PF13412">
    <property type="entry name" value="HTH_24"/>
    <property type="match status" value="1"/>
</dbReference>
<name>A0A4Q6XIW3_9SPHI</name>
<dbReference type="InterPro" id="IPR036390">
    <property type="entry name" value="WH_DNA-bd_sf"/>
</dbReference>
<protein>
    <submittedName>
        <fullName evidence="2">ROK family transcriptional regulator</fullName>
    </submittedName>
</protein>
<reference evidence="2 3" key="1">
    <citation type="submission" date="2019-02" db="EMBL/GenBank/DDBJ databases">
        <authorList>
            <person name="Li Y."/>
        </authorList>
    </citation>
    <scope>NUCLEOTIDE SEQUENCE [LARGE SCALE GENOMIC DNA]</scope>
    <source>
        <strain evidence="2 3">30C10-4-7</strain>
    </source>
</reference>
<evidence type="ECO:0000256" key="1">
    <source>
        <dbReference type="ARBA" id="ARBA00006479"/>
    </source>
</evidence>
<dbReference type="Pfam" id="PF00480">
    <property type="entry name" value="ROK"/>
    <property type="match status" value="1"/>
</dbReference>
<dbReference type="InterPro" id="IPR049874">
    <property type="entry name" value="ROK_cs"/>
</dbReference>
<proteinExistence type="inferred from homology"/>
<dbReference type="InterPro" id="IPR000600">
    <property type="entry name" value="ROK"/>
</dbReference>
<dbReference type="InterPro" id="IPR036388">
    <property type="entry name" value="WH-like_DNA-bd_sf"/>
</dbReference>
<dbReference type="PANTHER" id="PTHR18964">
    <property type="entry name" value="ROK (REPRESSOR, ORF, KINASE) FAMILY"/>
    <property type="match status" value="1"/>
</dbReference>
<evidence type="ECO:0000313" key="2">
    <source>
        <dbReference type="EMBL" id="RZF59673.1"/>
    </source>
</evidence>